<gene>
    <name evidence="1" type="ORF">L6452_04926</name>
</gene>
<protein>
    <submittedName>
        <fullName evidence="1">Uncharacterized protein</fullName>
    </submittedName>
</protein>
<accession>A0ACB9EEK3</accession>
<reference evidence="1 2" key="2">
    <citation type="journal article" date="2022" name="Mol. Ecol. Resour.">
        <title>The genomes of chicory, endive, great burdock and yacon provide insights into Asteraceae paleo-polyploidization history and plant inulin production.</title>
        <authorList>
            <person name="Fan W."/>
            <person name="Wang S."/>
            <person name="Wang H."/>
            <person name="Wang A."/>
            <person name="Jiang F."/>
            <person name="Liu H."/>
            <person name="Zhao H."/>
            <person name="Xu D."/>
            <person name="Zhang Y."/>
        </authorList>
    </citation>
    <scope>NUCLEOTIDE SEQUENCE [LARGE SCALE GENOMIC DNA]</scope>
    <source>
        <strain evidence="2">cv. Niubang</strain>
    </source>
</reference>
<organism evidence="1 2">
    <name type="scientific">Arctium lappa</name>
    <name type="common">Greater burdock</name>
    <name type="synonym">Lappa major</name>
    <dbReference type="NCBI Taxonomy" id="4217"/>
    <lineage>
        <taxon>Eukaryota</taxon>
        <taxon>Viridiplantae</taxon>
        <taxon>Streptophyta</taxon>
        <taxon>Embryophyta</taxon>
        <taxon>Tracheophyta</taxon>
        <taxon>Spermatophyta</taxon>
        <taxon>Magnoliopsida</taxon>
        <taxon>eudicotyledons</taxon>
        <taxon>Gunneridae</taxon>
        <taxon>Pentapetalae</taxon>
        <taxon>asterids</taxon>
        <taxon>campanulids</taxon>
        <taxon>Asterales</taxon>
        <taxon>Asteraceae</taxon>
        <taxon>Carduoideae</taxon>
        <taxon>Cardueae</taxon>
        <taxon>Arctiinae</taxon>
        <taxon>Arctium</taxon>
    </lineage>
</organism>
<name>A0ACB9EEK3_ARCLA</name>
<evidence type="ECO:0000313" key="1">
    <source>
        <dbReference type="EMBL" id="KAI3757389.1"/>
    </source>
</evidence>
<sequence length="160" mass="17618">MARMVMLLALCVLLPAVINAGRPMSRPFRLEGRVYCDTCRAGFETSATTYIPRATVRVECKDKEQKLLYSMDGTTDSTGTYHILVNEEHGGDEICDVVLVSSPMGGCMTADPGRNRARVVLTSYNGIASDKRFANAMGFMRDEIMSGCTTLLQSLMEEED</sequence>
<comment type="caution">
    <text evidence="1">The sequence shown here is derived from an EMBL/GenBank/DDBJ whole genome shotgun (WGS) entry which is preliminary data.</text>
</comment>
<proteinExistence type="predicted"/>
<keyword evidence="2" id="KW-1185">Reference proteome</keyword>
<evidence type="ECO:0000313" key="2">
    <source>
        <dbReference type="Proteomes" id="UP001055879"/>
    </source>
</evidence>
<dbReference type="Proteomes" id="UP001055879">
    <property type="component" value="Linkage Group LG02"/>
</dbReference>
<reference evidence="2" key="1">
    <citation type="journal article" date="2022" name="Mol. Ecol. Resour.">
        <title>The genomes of chicory, endive, great burdock and yacon provide insights into Asteraceae palaeo-polyploidization history and plant inulin production.</title>
        <authorList>
            <person name="Fan W."/>
            <person name="Wang S."/>
            <person name="Wang H."/>
            <person name="Wang A."/>
            <person name="Jiang F."/>
            <person name="Liu H."/>
            <person name="Zhao H."/>
            <person name="Xu D."/>
            <person name="Zhang Y."/>
        </authorList>
    </citation>
    <scope>NUCLEOTIDE SEQUENCE [LARGE SCALE GENOMIC DNA]</scope>
    <source>
        <strain evidence="2">cv. Niubang</strain>
    </source>
</reference>
<dbReference type="EMBL" id="CM042048">
    <property type="protein sequence ID" value="KAI3757389.1"/>
    <property type="molecule type" value="Genomic_DNA"/>
</dbReference>